<reference evidence="2" key="2">
    <citation type="submission" date="2025-05" db="UniProtKB">
        <authorList>
            <consortium name="EnsemblMetazoa"/>
        </authorList>
    </citation>
    <scope>IDENTIFICATION</scope>
    <source>
        <strain evidence="2">Foshan</strain>
    </source>
</reference>
<keyword evidence="3" id="KW-1185">Reference proteome</keyword>
<accession>A0ABM1ZPW6</accession>
<dbReference type="PANTHER" id="PTHR21301:SF10">
    <property type="entry name" value="REVERSE TRANSCRIPTASE DOMAIN-CONTAINING PROTEIN"/>
    <property type="match status" value="1"/>
</dbReference>
<dbReference type="Pfam" id="PF00078">
    <property type="entry name" value="RVT_1"/>
    <property type="match status" value="1"/>
</dbReference>
<reference evidence="3" key="1">
    <citation type="journal article" date="2015" name="Proc. Natl. Acad. Sci. U.S.A.">
        <title>Genome sequence of the Asian Tiger mosquito, Aedes albopictus, reveals insights into its biology, genetics, and evolution.</title>
        <authorList>
            <person name="Chen X.G."/>
            <person name="Jiang X."/>
            <person name="Gu J."/>
            <person name="Xu M."/>
            <person name="Wu Y."/>
            <person name="Deng Y."/>
            <person name="Zhang C."/>
            <person name="Bonizzoni M."/>
            <person name="Dermauw W."/>
            <person name="Vontas J."/>
            <person name="Armbruster P."/>
            <person name="Huang X."/>
            <person name="Yang Y."/>
            <person name="Zhang H."/>
            <person name="He W."/>
            <person name="Peng H."/>
            <person name="Liu Y."/>
            <person name="Wu K."/>
            <person name="Chen J."/>
            <person name="Lirakis M."/>
            <person name="Topalis P."/>
            <person name="Van Leeuwen T."/>
            <person name="Hall A.B."/>
            <person name="Jiang X."/>
            <person name="Thorpe C."/>
            <person name="Mueller R.L."/>
            <person name="Sun C."/>
            <person name="Waterhouse R.M."/>
            <person name="Yan G."/>
            <person name="Tu Z.J."/>
            <person name="Fang X."/>
            <person name="James A.A."/>
        </authorList>
    </citation>
    <scope>NUCLEOTIDE SEQUENCE [LARGE SCALE GENOMIC DNA]</scope>
    <source>
        <strain evidence="3">Foshan</strain>
    </source>
</reference>
<feature type="domain" description="Reverse transcriptase" evidence="1">
    <location>
        <begin position="299"/>
        <end position="484"/>
    </location>
</feature>
<dbReference type="InterPro" id="IPR000477">
    <property type="entry name" value="RT_dom"/>
</dbReference>
<dbReference type="Proteomes" id="UP000069940">
    <property type="component" value="Unassembled WGS sequence"/>
</dbReference>
<dbReference type="RefSeq" id="XP_062700032.1">
    <property type="nucleotide sequence ID" value="XM_062844048.1"/>
</dbReference>
<evidence type="ECO:0000259" key="1">
    <source>
        <dbReference type="PROSITE" id="PS50878"/>
    </source>
</evidence>
<name>A0ABM1ZPW6_AEDAL</name>
<evidence type="ECO:0000313" key="3">
    <source>
        <dbReference type="Proteomes" id="UP000069940"/>
    </source>
</evidence>
<sequence>NFLTLKESVNLAKANNRMKFLLNCRRCKLIPQCLNIRNDIQLENAASKRELEKVVRKHRIRLLSVMIADTKRTIGSSKRRKHEWSRKVEESFEAPDAESVKKMVEEKTSAVYNKMKATQQRKMSRMQDNHMREMNVETEWVVNTTDTELPDYVERTLKLGPNFNVDDARNLPYIEVVASIEKHIQTKENADEIRSEVSNAIVNHINYHRQPRHAPQEWIKKDVTRSKKFLRDNPNLVITKADKGSMTVILEAQEYHDKMKGLLSDGQTYKKLTTNPTNRVLKKINGILDEWHNEGYIDSRTQRKLKESSCIPPRIYGLPKIHKENRPLRPVVSTIGSATYNIAKFLANIIENIVGKEVSHVRNSFEFANEVTGFHTDEDEVLFSLDVVSLYTNIPVDYALRCLEERWEEIERHTNIDRSNFIETVKLVLESTFFVYQGEVYGQTFGVPMGSPLSPVIANVVMEKLEQESIKKLEEDHITLKVYR</sequence>
<organism evidence="2 3">
    <name type="scientific">Aedes albopictus</name>
    <name type="common">Asian tiger mosquito</name>
    <name type="synonym">Stegomyia albopicta</name>
    <dbReference type="NCBI Taxonomy" id="7160"/>
    <lineage>
        <taxon>Eukaryota</taxon>
        <taxon>Metazoa</taxon>
        <taxon>Ecdysozoa</taxon>
        <taxon>Arthropoda</taxon>
        <taxon>Hexapoda</taxon>
        <taxon>Insecta</taxon>
        <taxon>Pterygota</taxon>
        <taxon>Neoptera</taxon>
        <taxon>Endopterygota</taxon>
        <taxon>Diptera</taxon>
        <taxon>Nematocera</taxon>
        <taxon>Culicoidea</taxon>
        <taxon>Culicidae</taxon>
        <taxon>Culicinae</taxon>
        <taxon>Aedini</taxon>
        <taxon>Aedes</taxon>
        <taxon>Stegomyia</taxon>
    </lineage>
</organism>
<evidence type="ECO:0000313" key="2">
    <source>
        <dbReference type="EnsemblMetazoa" id="AALFPA23_020519.P30305"/>
    </source>
</evidence>
<dbReference type="PROSITE" id="PS50878">
    <property type="entry name" value="RT_POL"/>
    <property type="match status" value="1"/>
</dbReference>
<protein>
    <recommendedName>
        <fullName evidence="1">Reverse transcriptase domain-containing protein</fullName>
    </recommendedName>
</protein>
<proteinExistence type="predicted"/>
<dbReference type="EnsemblMetazoa" id="AALFPA23_020519.R30305">
    <property type="protein sequence ID" value="AALFPA23_020519.P30305"/>
    <property type="gene ID" value="AALFPA23_020519"/>
</dbReference>
<dbReference type="PANTHER" id="PTHR21301">
    <property type="entry name" value="REVERSE TRANSCRIPTASE"/>
    <property type="match status" value="1"/>
</dbReference>
<dbReference type="GeneID" id="134284782"/>